<evidence type="ECO:0000256" key="1">
    <source>
        <dbReference type="ARBA" id="ARBA00023239"/>
    </source>
</evidence>
<dbReference type="RefSeq" id="WP_019875657.1">
    <property type="nucleotide sequence ID" value="NZ_BAAAHE010000006.1"/>
</dbReference>
<dbReference type="PANTHER" id="PTHR12935:SF0">
    <property type="entry name" value="GAMMA-GLUTAMYLCYCLOTRANSFERASE"/>
    <property type="match status" value="1"/>
</dbReference>
<dbReference type="CDD" id="cd06661">
    <property type="entry name" value="GGCT_like"/>
    <property type="match status" value="1"/>
</dbReference>
<gene>
    <name evidence="2" type="ORF">GCM10009547_05960</name>
</gene>
<evidence type="ECO:0000313" key="3">
    <source>
        <dbReference type="Proteomes" id="UP001500957"/>
    </source>
</evidence>
<reference evidence="2 3" key="1">
    <citation type="journal article" date="2019" name="Int. J. Syst. Evol. Microbiol.">
        <title>The Global Catalogue of Microorganisms (GCM) 10K type strain sequencing project: providing services to taxonomists for standard genome sequencing and annotation.</title>
        <authorList>
            <consortium name="The Broad Institute Genomics Platform"/>
            <consortium name="The Broad Institute Genome Sequencing Center for Infectious Disease"/>
            <person name="Wu L."/>
            <person name="Ma J."/>
        </authorList>
    </citation>
    <scope>NUCLEOTIDE SEQUENCE [LARGE SCALE GENOMIC DNA]</scope>
    <source>
        <strain evidence="2 3">JCM 10671</strain>
    </source>
</reference>
<dbReference type="InterPro" id="IPR013024">
    <property type="entry name" value="GGCT-like"/>
</dbReference>
<dbReference type="InterPro" id="IPR017939">
    <property type="entry name" value="G-Glutamylcylcotransferase"/>
</dbReference>
<comment type="caution">
    <text evidence="2">The sequence shown here is derived from an EMBL/GenBank/DDBJ whole genome shotgun (WGS) entry which is preliminary data.</text>
</comment>
<dbReference type="InterPro" id="IPR036568">
    <property type="entry name" value="GGCT-like_sf"/>
</dbReference>
<evidence type="ECO:0000313" key="2">
    <source>
        <dbReference type="EMBL" id="GAA0606797.1"/>
    </source>
</evidence>
<proteinExistence type="predicted"/>
<keyword evidence="3" id="KW-1185">Reference proteome</keyword>
<dbReference type="EMBL" id="BAAAHE010000006">
    <property type="protein sequence ID" value="GAA0606797.1"/>
    <property type="molecule type" value="Genomic_DNA"/>
</dbReference>
<name>A0ABN1G9M2_9ACTN</name>
<sequence length="149" mass="16373">MALYAAYGKNLDPALMALIAPHSPQRGTGWLVNWRLTFGGEELPGDGARTTVVEDPGHQVFVALYDVTPADEQELDGWEGTAIGFYRKIRVRVATMDGDELAWIYVVDGYEGGLPSARLIGHIADAAERAGAPDDYVKWLRERPCRSDP</sequence>
<organism evidence="2 3">
    <name type="scientific">Sporichthya brevicatena</name>
    <dbReference type="NCBI Taxonomy" id="171442"/>
    <lineage>
        <taxon>Bacteria</taxon>
        <taxon>Bacillati</taxon>
        <taxon>Actinomycetota</taxon>
        <taxon>Actinomycetes</taxon>
        <taxon>Sporichthyales</taxon>
        <taxon>Sporichthyaceae</taxon>
        <taxon>Sporichthya</taxon>
    </lineage>
</organism>
<protein>
    <submittedName>
        <fullName evidence="2">Gamma-glutamylcyclotransferase</fullName>
    </submittedName>
</protein>
<dbReference type="Gene3D" id="3.10.490.10">
    <property type="entry name" value="Gamma-glutamyl cyclotransferase-like"/>
    <property type="match status" value="1"/>
</dbReference>
<dbReference type="PANTHER" id="PTHR12935">
    <property type="entry name" value="GAMMA-GLUTAMYLCYCLOTRANSFERASE"/>
    <property type="match status" value="1"/>
</dbReference>
<dbReference type="Pfam" id="PF13772">
    <property type="entry name" value="AIG2_2"/>
    <property type="match status" value="1"/>
</dbReference>
<accession>A0ABN1G9M2</accession>
<dbReference type="SUPFAM" id="SSF110857">
    <property type="entry name" value="Gamma-glutamyl cyclotransferase-like"/>
    <property type="match status" value="1"/>
</dbReference>
<keyword evidence="1" id="KW-0456">Lyase</keyword>
<dbReference type="Proteomes" id="UP001500957">
    <property type="component" value="Unassembled WGS sequence"/>
</dbReference>